<dbReference type="InterPro" id="IPR012337">
    <property type="entry name" value="RNaseH-like_sf"/>
</dbReference>
<dbReference type="Pfam" id="PF13976">
    <property type="entry name" value="gag_pre-integrs"/>
    <property type="match status" value="1"/>
</dbReference>
<dbReference type="SUPFAM" id="SSF53098">
    <property type="entry name" value="Ribonuclease H-like"/>
    <property type="match status" value="1"/>
</dbReference>
<name>A0A6L2LK01_TANCI</name>
<dbReference type="InterPro" id="IPR039537">
    <property type="entry name" value="Retrotran_Ty1/copia-like"/>
</dbReference>
<keyword evidence="1" id="KW-0378">Hydrolase</keyword>
<protein>
    <submittedName>
        <fullName evidence="5">Retrovirus-related Pol polyprotein from transposon TNT 1-94</fullName>
    </submittedName>
</protein>
<keyword evidence="2" id="KW-0175">Coiled coil</keyword>
<evidence type="ECO:0000259" key="3">
    <source>
        <dbReference type="Pfam" id="PF13976"/>
    </source>
</evidence>
<dbReference type="AlphaFoldDB" id="A0A6L2LK01"/>
<keyword evidence="1" id="KW-0645">Protease</keyword>
<dbReference type="InterPro" id="IPR054722">
    <property type="entry name" value="PolX-like_BBD"/>
</dbReference>
<dbReference type="InterPro" id="IPR036397">
    <property type="entry name" value="RNaseH_sf"/>
</dbReference>
<evidence type="ECO:0000313" key="5">
    <source>
        <dbReference type="EMBL" id="GEU61379.1"/>
    </source>
</evidence>
<feature type="domain" description="Retrovirus-related Pol polyprotein from transposon TNT 1-94-like beta-barrel" evidence="4">
    <location>
        <begin position="486"/>
        <end position="555"/>
    </location>
</feature>
<proteinExistence type="predicted"/>
<comment type="caution">
    <text evidence="5">The sequence shown here is derived from an EMBL/GenBank/DDBJ whole genome shotgun (WGS) entry which is preliminary data.</text>
</comment>
<gene>
    <name evidence="5" type="ORF">Tci_033357</name>
</gene>
<feature type="domain" description="GAG-pre-integrase" evidence="3">
    <location>
        <begin position="587"/>
        <end position="659"/>
    </location>
</feature>
<dbReference type="GO" id="GO:0003676">
    <property type="term" value="F:nucleic acid binding"/>
    <property type="evidence" value="ECO:0007669"/>
    <property type="project" value="InterPro"/>
</dbReference>
<dbReference type="PANTHER" id="PTHR42648">
    <property type="entry name" value="TRANSPOSASE, PUTATIVE-RELATED"/>
    <property type="match status" value="1"/>
</dbReference>
<evidence type="ECO:0000256" key="2">
    <source>
        <dbReference type="SAM" id="Coils"/>
    </source>
</evidence>
<organism evidence="5">
    <name type="scientific">Tanacetum cinerariifolium</name>
    <name type="common">Dalmatian daisy</name>
    <name type="synonym">Chrysanthemum cinerariifolium</name>
    <dbReference type="NCBI Taxonomy" id="118510"/>
    <lineage>
        <taxon>Eukaryota</taxon>
        <taxon>Viridiplantae</taxon>
        <taxon>Streptophyta</taxon>
        <taxon>Embryophyta</taxon>
        <taxon>Tracheophyta</taxon>
        <taxon>Spermatophyta</taxon>
        <taxon>Magnoliopsida</taxon>
        <taxon>eudicotyledons</taxon>
        <taxon>Gunneridae</taxon>
        <taxon>Pentapetalae</taxon>
        <taxon>asterids</taxon>
        <taxon>campanulids</taxon>
        <taxon>Asterales</taxon>
        <taxon>Asteraceae</taxon>
        <taxon>Asteroideae</taxon>
        <taxon>Anthemideae</taxon>
        <taxon>Anthemidinae</taxon>
        <taxon>Tanacetum</taxon>
    </lineage>
</organism>
<dbReference type="GO" id="GO:0008233">
    <property type="term" value="F:peptidase activity"/>
    <property type="evidence" value="ECO:0007669"/>
    <property type="project" value="UniProtKB-KW"/>
</dbReference>
<sequence>MKSRFEMSMIGEMTYFLGLKVNECLRGIFINQFDYVLEILKKLKMENYDPIGTLMETKHNLDLDTNRTLVDATKYQSMIGSLMYLMSQTRHGTCYLFMCLGLGSANRFTPQMQIMQNVRTPLRVLLEELNSYAKSCLAEIDDRKDLQLQATSNFKADYVDAYDSDCDDEATVNAIFKVNLSHFGLINGDTIKPRYDFDILSEAPYYDTYHESKILNYDAQELEYIENIVSNNESYDELTSNNNVISYTDYMVTIGNDEDNYVPPHIQMNYRILSVIKHMKTQVEKCNMVNQETHSVNKLLTTKLEQYKERVKILKNKSKDSDSDREKLLDSDSLAEIDDRKDLQLQATSNFKADYIDAYDSDCDDEATVNAIFKVNLSHFGLINGDTIEPRYDFDILSEAPYYDTYHESKILNYDAQELEYIENIVSNNESYDELTSNNNVISYTDYMVTIGNDEDNYVPPHIQMNYRILSVIKHMKTQVEKCNMYLDFGCSKHMTGYGDKLINFVSKFIGTDRFGNDHFAAIMGYEDLQMGNILILRVYYVEGLGHNLFSVGKFCDLDPKAAFRKKTYFKRNLDGVDLLLGSRSSNLYTFSIEDMMKSSLFFLLYKASKTKSWLWHRQLSYLNIDTINQLAKQGLVKGLPKLRYTKDHLCSACQMGKSKKQSHPQKPKPSTNKKLQMLHMELCGPMRVESINEKIYILIIVDDYSRFTWVKFLRTKYEAPKIIIKTLKQAQVTLNATVRYLRTRNDT</sequence>
<dbReference type="Gene3D" id="3.30.420.10">
    <property type="entry name" value="Ribonuclease H-like superfamily/Ribonuclease H"/>
    <property type="match status" value="1"/>
</dbReference>
<evidence type="ECO:0000259" key="4">
    <source>
        <dbReference type="Pfam" id="PF22936"/>
    </source>
</evidence>
<dbReference type="EMBL" id="BKCJ010004494">
    <property type="protein sequence ID" value="GEU61379.1"/>
    <property type="molecule type" value="Genomic_DNA"/>
</dbReference>
<dbReference type="PANTHER" id="PTHR42648:SF18">
    <property type="entry name" value="RETROTRANSPOSON, UNCLASSIFIED-LIKE PROTEIN"/>
    <property type="match status" value="1"/>
</dbReference>
<dbReference type="InterPro" id="IPR025724">
    <property type="entry name" value="GAG-pre-integrase_dom"/>
</dbReference>
<reference evidence="5" key="1">
    <citation type="journal article" date="2019" name="Sci. Rep.">
        <title>Draft genome of Tanacetum cinerariifolium, the natural source of mosquito coil.</title>
        <authorList>
            <person name="Yamashiro T."/>
            <person name="Shiraishi A."/>
            <person name="Satake H."/>
            <person name="Nakayama K."/>
        </authorList>
    </citation>
    <scope>NUCLEOTIDE SEQUENCE</scope>
</reference>
<evidence type="ECO:0000256" key="1">
    <source>
        <dbReference type="ARBA" id="ARBA00022670"/>
    </source>
</evidence>
<dbReference type="Pfam" id="PF22936">
    <property type="entry name" value="Pol_BBD"/>
    <property type="match status" value="1"/>
</dbReference>
<accession>A0A6L2LK01</accession>
<feature type="coiled-coil region" evidence="2">
    <location>
        <begin position="297"/>
        <end position="324"/>
    </location>
</feature>
<dbReference type="GO" id="GO:0006508">
    <property type="term" value="P:proteolysis"/>
    <property type="evidence" value="ECO:0007669"/>
    <property type="project" value="UniProtKB-KW"/>
</dbReference>